<dbReference type="InterPro" id="IPR055407">
    <property type="entry name" value="TraM_C"/>
</dbReference>
<dbReference type="AlphaFoldDB" id="A0A840TRU9"/>
<proteinExistence type="predicted"/>
<dbReference type="NCBIfam" id="TIGR03779">
    <property type="entry name" value="Bac_Flav_CT_M"/>
    <property type="match status" value="1"/>
</dbReference>
<keyword evidence="2" id="KW-0472">Membrane</keyword>
<feature type="domain" description="Conjugative transposon TraM C-terminal" evidence="3">
    <location>
        <begin position="295"/>
        <end position="438"/>
    </location>
</feature>
<keyword evidence="5" id="KW-1185">Reference proteome</keyword>
<sequence>METLSHSPTFLRQRRLYTVLPVLVLPFLTLLFWSARPYLSPQAAVAPPGGLNPHLPEAFLKEKDMDKLAYYRKATEDSLKRLELLRKDPYRQLPVATPARAEKVLQGLDGGSKPEKPVIYRGQVYTDPGEAKVYAKLNELEAALATSAEPRFRTSARARGDASPGVQPSPEKLVPLSPPAIQPLPVNPELLPWETRMAGLNPEPDPEIQELQALLDKIISIQHPQPPGDSLRPGDELPLQPECTVTLARDQVPVARLEAAPNARPEHDRLGPASPQHGFFSLDDEKPEPLQNALPAVVHQDQTLVSGATVKLRLTADVYLSGQLVPEGSFLYGTASIRGERLRVEVGSIRRDNALFPVKLSVYDLDGMEGIYVPGALGRTVAKQSLSQDLQGLNLEVLNPSLGAQAVQAGLQTARTFLGRKTRLVQVTVKAGYQVLLRDHHASAL</sequence>
<comment type="caution">
    <text evidence="4">The sequence shown here is derived from an EMBL/GenBank/DDBJ whole genome shotgun (WGS) entry which is preliminary data.</text>
</comment>
<feature type="region of interest" description="Disordered" evidence="1">
    <location>
        <begin position="261"/>
        <end position="286"/>
    </location>
</feature>
<dbReference type="EMBL" id="JACHGF010000010">
    <property type="protein sequence ID" value="MBB5286651.1"/>
    <property type="molecule type" value="Genomic_DNA"/>
</dbReference>
<feature type="transmembrane region" description="Helical" evidence="2">
    <location>
        <begin position="16"/>
        <end position="35"/>
    </location>
</feature>
<dbReference type="InterPro" id="IPR022187">
    <property type="entry name" value="Conjug_transposon_TraM"/>
</dbReference>
<organism evidence="4 5">
    <name type="scientific">Rhabdobacter roseus</name>
    <dbReference type="NCBI Taxonomy" id="1655419"/>
    <lineage>
        <taxon>Bacteria</taxon>
        <taxon>Pseudomonadati</taxon>
        <taxon>Bacteroidota</taxon>
        <taxon>Cytophagia</taxon>
        <taxon>Cytophagales</taxon>
        <taxon>Cytophagaceae</taxon>
        <taxon>Rhabdobacter</taxon>
    </lineage>
</organism>
<accession>A0A840TRU9</accession>
<keyword evidence="2" id="KW-1133">Transmembrane helix</keyword>
<evidence type="ECO:0000256" key="1">
    <source>
        <dbReference type="SAM" id="MobiDB-lite"/>
    </source>
</evidence>
<evidence type="ECO:0000313" key="4">
    <source>
        <dbReference type="EMBL" id="MBB5286651.1"/>
    </source>
</evidence>
<gene>
    <name evidence="4" type="ORF">HNQ92_004812</name>
</gene>
<keyword evidence="2" id="KW-0812">Transmembrane</keyword>
<name>A0A840TRU9_9BACT</name>
<protein>
    <recommendedName>
        <fullName evidence="3">Conjugative transposon TraM C-terminal domain-containing protein</fullName>
    </recommendedName>
</protein>
<dbReference type="Pfam" id="PF12508">
    <property type="entry name" value="Transposon_TraM"/>
    <property type="match status" value="1"/>
</dbReference>
<dbReference type="RefSeq" id="WP_184178000.1">
    <property type="nucleotide sequence ID" value="NZ_JACHGF010000010.1"/>
</dbReference>
<evidence type="ECO:0000313" key="5">
    <source>
        <dbReference type="Proteomes" id="UP000557307"/>
    </source>
</evidence>
<evidence type="ECO:0000259" key="3">
    <source>
        <dbReference type="Pfam" id="PF12508"/>
    </source>
</evidence>
<dbReference type="Proteomes" id="UP000557307">
    <property type="component" value="Unassembled WGS sequence"/>
</dbReference>
<reference evidence="4 5" key="1">
    <citation type="submission" date="2020-08" db="EMBL/GenBank/DDBJ databases">
        <title>Genomic Encyclopedia of Type Strains, Phase IV (KMG-IV): sequencing the most valuable type-strain genomes for metagenomic binning, comparative biology and taxonomic classification.</title>
        <authorList>
            <person name="Goeker M."/>
        </authorList>
    </citation>
    <scope>NUCLEOTIDE SEQUENCE [LARGE SCALE GENOMIC DNA]</scope>
    <source>
        <strain evidence="4 5">DSM 105074</strain>
    </source>
</reference>
<evidence type="ECO:0000256" key="2">
    <source>
        <dbReference type="SAM" id="Phobius"/>
    </source>
</evidence>